<proteinExistence type="predicted"/>
<keyword evidence="1" id="KW-0812">Transmembrane</keyword>
<dbReference type="Proteomes" id="UP000479000">
    <property type="component" value="Unassembled WGS sequence"/>
</dbReference>
<organism evidence="2 3">
    <name type="scientific">Nesidiocoris tenuis</name>
    <dbReference type="NCBI Taxonomy" id="355587"/>
    <lineage>
        <taxon>Eukaryota</taxon>
        <taxon>Metazoa</taxon>
        <taxon>Ecdysozoa</taxon>
        <taxon>Arthropoda</taxon>
        <taxon>Hexapoda</taxon>
        <taxon>Insecta</taxon>
        <taxon>Pterygota</taxon>
        <taxon>Neoptera</taxon>
        <taxon>Paraneoptera</taxon>
        <taxon>Hemiptera</taxon>
        <taxon>Heteroptera</taxon>
        <taxon>Panheteroptera</taxon>
        <taxon>Cimicomorpha</taxon>
        <taxon>Miridae</taxon>
        <taxon>Dicyphina</taxon>
        <taxon>Nesidiocoris</taxon>
    </lineage>
</organism>
<evidence type="ECO:0000313" key="2">
    <source>
        <dbReference type="EMBL" id="CAA9993323.1"/>
    </source>
</evidence>
<keyword evidence="1" id="KW-0472">Membrane</keyword>
<reference evidence="2 3" key="1">
    <citation type="submission" date="2020-02" db="EMBL/GenBank/DDBJ databases">
        <authorList>
            <person name="Ferguson B K."/>
        </authorList>
    </citation>
    <scope>NUCLEOTIDE SEQUENCE [LARGE SCALE GENOMIC DNA]</scope>
</reference>
<evidence type="ECO:0000256" key="1">
    <source>
        <dbReference type="SAM" id="Phobius"/>
    </source>
</evidence>
<evidence type="ECO:0000313" key="3">
    <source>
        <dbReference type="Proteomes" id="UP000479000"/>
    </source>
</evidence>
<accession>A0A6H5FTI9</accession>
<keyword evidence="1" id="KW-1133">Transmembrane helix</keyword>
<name>A0A6H5FTI9_9HEMI</name>
<sequence>MKYHLGAIFTLYFSLLFFHEPYFLITCPFSAIVLMDISSYLMLCESYADAKSALKDCQTAYNQWKLEPEAEDCFCKVTSDVISAYAIAVGINPPNFTPTLRQEFHNLVQDQYVVR</sequence>
<gene>
    <name evidence="2" type="ORF">NTEN_LOCUS301</name>
</gene>
<feature type="transmembrane region" description="Helical" evidence="1">
    <location>
        <begin position="22"/>
        <end position="43"/>
    </location>
</feature>
<keyword evidence="3" id="KW-1185">Reference proteome</keyword>
<dbReference type="EMBL" id="CADCXU010000385">
    <property type="protein sequence ID" value="CAA9993323.1"/>
    <property type="molecule type" value="Genomic_DNA"/>
</dbReference>
<protein>
    <submittedName>
        <fullName evidence="2">Uncharacterized protein</fullName>
    </submittedName>
</protein>
<dbReference type="AlphaFoldDB" id="A0A6H5FTI9"/>